<sequence>MNGNNMKSKGFYTDTKESIEKHFSFLKAFGFSAFEEKQLAYEFHFEAKNDAILIDIWFVATTSTPIYMIFWFISAPAEPVVVCTDCF</sequence>
<reference evidence="3" key="1">
    <citation type="submission" date="2016-11" db="EMBL/GenBank/DDBJ databases">
        <authorList>
            <person name="Varghese N."/>
            <person name="Submissions S."/>
        </authorList>
    </citation>
    <scope>NUCLEOTIDE SEQUENCE [LARGE SCALE GENOMIC DNA]</scope>
    <source>
        <strain evidence="3">DSM 27623</strain>
    </source>
</reference>
<dbReference type="Proteomes" id="UP000185207">
    <property type="component" value="Unassembled WGS sequence"/>
</dbReference>
<organism evidence="2 3">
    <name type="scientific">Epilithonimonas zeae</name>
    <dbReference type="NCBI Taxonomy" id="1416779"/>
    <lineage>
        <taxon>Bacteria</taxon>
        <taxon>Pseudomonadati</taxon>
        <taxon>Bacteroidota</taxon>
        <taxon>Flavobacteriia</taxon>
        <taxon>Flavobacteriales</taxon>
        <taxon>Weeksellaceae</taxon>
        <taxon>Chryseobacterium group</taxon>
        <taxon>Epilithonimonas</taxon>
    </lineage>
</organism>
<feature type="transmembrane region" description="Helical" evidence="1">
    <location>
        <begin position="52"/>
        <end position="73"/>
    </location>
</feature>
<keyword evidence="1" id="KW-0812">Transmembrane</keyword>
<protein>
    <submittedName>
        <fullName evidence="2">Uncharacterized protein</fullName>
    </submittedName>
</protein>
<evidence type="ECO:0000256" key="1">
    <source>
        <dbReference type="SAM" id="Phobius"/>
    </source>
</evidence>
<keyword evidence="1" id="KW-1133">Transmembrane helix</keyword>
<name>A0A1N6ET08_9FLAO</name>
<dbReference type="STRING" id="1416779.SAMN05444409_0833"/>
<keyword evidence="3" id="KW-1185">Reference proteome</keyword>
<evidence type="ECO:0000313" key="2">
    <source>
        <dbReference type="EMBL" id="SIN86137.1"/>
    </source>
</evidence>
<accession>A0A1N6ET08</accession>
<proteinExistence type="predicted"/>
<dbReference type="AlphaFoldDB" id="A0A1N6ET08"/>
<keyword evidence="1" id="KW-0472">Membrane</keyword>
<evidence type="ECO:0000313" key="3">
    <source>
        <dbReference type="Proteomes" id="UP000185207"/>
    </source>
</evidence>
<gene>
    <name evidence="2" type="ORF">SAMN05444409_0833</name>
</gene>
<dbReference type="EMBL" id="FSRK01000001">
    <property type="protein sequence ID" value="SIN86137.1"/>
    <property type="molecule type" value="Genomic_DNA"/>
</dbReference>